<organism evidence="1 2">
    <name type="scientific">Cryptolaemus montrouzieri</name>
    <dbReference type="NCBI Taxonomy" id="559131"/>
    <lineage>
        <taxon>Eukaryota</taxon>
        <taxon>Metazoa</taxon>
        <taxon>Ecdysozoa</taxon>
        <taxon>Arthropoda</taxon>
        <taxon>Hexapoda</taxon>
        <taxon>Insecta</taxon>
        <taxon>Pterygota</taxon>
        <taxon>Neoptera</taxon>
        <taxon>Endopterygota</taxon>
        <taxon>Coleoptera</taxon>
        <taxon>Polyphaga</taxon>
        <taxon>Cucujiformia</taxon>
        <taxon>Coccinelloidea</taxon>
        <taxon>Coccinellidae</taxon>
        <taxon>Scymninae</taxon>
        <taxon>Scymnini</taxon>
        <taxon>Cryptolaemus</taxon>
    </lineage>
</organism>
<reference evidence="1 2" key="1">
    <citation type="journal article" date="2021" name="BMC Biol.">
        <title>Horizontally acquired antibacterial genes associated with adaptive radiation of ladybird beetles.</title>
        <authorList>
            <person name="Li H.S."/>
            <person name="Tang X.F."/>
            <person name="Huang Y.H."/>
            <person name="Xu Z.Y."/>
            <person name="Chen M.L."/>
            <person name="Du X.Y."/>
            <person name="Qiu B.Y."/>
            <person name="Chen P.T."/>
            <person name="Zhang W."/>
            <person name="Slipinski A."/>
            <person name="Escalona H.E."/>
            <person name="Waterhouse R.M."/>
            <person name="Zwick A."/>
            <person name="Pang H."/>
        </authorList>
    </citation>
    <scope>NUCLEOTIDE SEQUENCE [LARGE SCALE GENOMIC DNA]</scope>
    <source>
        <strain evidence="1">SYSU2018</strain>
    </source>
</reference>
<keyword evidence="2" id="KW-1185">Reference proteome</keyword>
<sequence>MPSSPEFVSYVKMEKYHLIGASETWLENTVPDNYIAIPNSAIYRKDRVTRGGGLYWYVNQAVDAQVRVLNIGSVDDLLEQLWIGVKINKCKYAFGLPTTRCPNRSGKT</sequence>
<name>A0ABD2NPG4_9CUCU</name>
<dbReference type="Proteomes" id="UP001516400">
    <property type="component" value="Unassembled WGS sequence"/>
</dbReference>
<accession>A0ABD2NPG4</accession>
<dbReference type="EMBL" id="JABFTP020000144">
    <property type="protein sequence ID" value="KAL3280545.1"/>
    <property type="molecule type" value="Genomic_DNA"/>
</dbReference>
<comment type="caution">
    <text evidence="1">The sequence shown here is derived from an EMBL/GenBank/DDBJ whole genome shotgun (WGS) entry which is preliminary data.</text>
</comment>
<proteinExistence type="predicted"/>
<dbReference type="AlphaFoldDB" id="A0ABD2NPG4"/>
<protein>
    <submittedName>
        <fullName evidence="1">Uncharacterized protein</fullName>
    </submittedName>
</protein>
<gene>
    <name evidence="1" type="ORF">HHI36_003777</name>
</gene>
<evidence type="ECO:0000313" key="1">
    <source>
        <dbReference type="EMBL" id="KAL3280545.1"/>
    </source>
</evidence>
<evidence type="ECO:0000313" key="2">
    <source>
        <dbReference type="Proteomes" id="UP001516400"/>
    </source>
</evidence>